<dbReference type="eggNOG" id="ENOG502QRAT">
    <property type="taxonomic scope" value="Eukaryota"/>
</dbReference>
<proteinExistence type="predicted"/>
<dbReference type="RefSeq" id="XP_022465968.1">
    <property type="nucleotide sequence ID" value="XM_022609587.1"/>
</dbReference>
<evidence type="ECO:0008006" key="5">
    <source>
        <dbReference type="Google" id="ProtNLM"/>
    </source>
</evidence>
<dbReference type="PANTHER" id="PTHR28076:SF1">
    <property type="entry name" value="PROSPORE MEMBRANE ADAPTER PROTEIN SPO71"/>
    <property type="match status" value="1"/>
</dbReference>
<dbReference type="GO" id="GO:0005628">
    <property type="term" value="C:prospore membrane"/>
    <property type="evidence" value="ECO:0007669"/>
    <property type="project" value="EnsemblFungi"/>
</dbReference>
<dbReference type="InterPro" id="IPR029217">
    <property type="entry name" value="Spo7_2_N"/>
</dbReference>
<dbReference type="InterPro" id="IPR039486">
    <property type="entry name" value="Mug56/Spo71_PH"/>
</dbReference>
<dbReference type="GeneID" id="34527455"/>
<organism evidence="3 4">
    <name type="scientific">Huiozyma naganishii (strain ATCC MYA-139 / BCRC 22969 / CBS 8797 / KCTC 17520 / NBRC 10181 / NCYC 3082 / Yp74L-3)</name>
    <name type="common">Yeast</name>
    <name type="synonym">Kazachstania naganishii</name>
    <dbReference type="NCBI Taxonomy" id="1071383"/>
    <lineage>
        <taxon>Eukaryota</taxon>
        <taxon>Fungi</taxon>
        <taxon>Dikarya</taxon>
        <taxon>Ascomycota</taxon>
        <taxon>Saccharomycotina</taxon>
        <taxon>Saccharomycetes</taxon>
        <taxon>Saccharomycetales</taxon>
        <taxon>Saccharomycetaceae</taxon>
        <taxon>Huiozyma</taxon>
    </lineage>
</organism>
<accession>J7RPQ9</accession>
<evidence type="ECO:0000259" key="1">
    <source>
        <dbReference type="SMART" id="SM00233"/>
    </source>
</evidence>
<dbReference type="OMA" id="GKSMVFM"/>
<protein>
    <recommendedName>
        <fullName evidence="5">PH domain-containing protein</fullName>
    </recommendedName>
</protein>
<evidence type="ECO:0000313" key="4">
    <source>
        <dbReference type="Proteomes" id="UP000006310"/>
    </source>
</evidence>
<dbReference type="GO" id="GO:1902657">
    <property type="term" value="P:protein localization to prospore membrane"/>
    <property type="evidence" value="ECO:0007669"/>
    <property type="project" value="EnsemblFungi"/>
</dbReference>
<dbReference type="HOGENOM" id="CLU_003938_1_0_1"/>
<dbReference type="AlphaFoldDB" id="J7RPQ9"/>
<dbReference type="PANTHER" id="PTHR28076">
    <property type="entry name" value="SPORULATION-SPECIFIC PROTEIN 71"/>
    <property type="match status" value="1"/>
</dbReference>
<sequence length="1205" mass="138527">MPLTTRTLLETVADDQRYIESINPNCPAVKRCLEKEDQNVDIFSIPRYSFTAFRLSYASPLEISLSSKVILLGGVPKQWSQEQKNPIWKVVAKLTSRQLKKRTKLVSLNAYRSIYKRRAKRVKTNTGQVSVSCKGNLDESGNGLTTKIATTSNGSIGKVRPFTAPNPTVSGPHTFLNPDATMGAETCPIKCKDNDTVVSDIRHVPSRRYTSVEVPILRIDDTSSSSVGEIIFDNSCKNDELSNTDTRRDSTPNSIHTLPCKQNPMMTELQAIKCDSNRAAALEPVQTLSCHERNMHERELVITQIETLIQTTSRKKVEKIKTNDDEVRLVPTASQNSSSNTNNTVELNIQKLTRLLPEPDNTVAHEMIRSCKKDKGMGKNILILNNTKITPFNSHSPEVSNTKNTVKRRSITGLPWIDDKLGGKDENAPKCKNILKMDKMLVMVKVAVKHKEPIPEFNETECIDTRIEERWKEYIVVARETDYSPPSVLLQFYRKRKLLKKSLAGASKEDMFHGTALAFLLDRNCLVRFYSTLDKTISIQVPDHLLQEIPEEEFPTVHSEISPLKIYILRCSTLAKSYEWFVFLQKQLNRRAIPKCLSIKIPEVGLVVRATIHEPVMNFLTELEKKEEDSLKVAFLTRGYRIFQCPLLRYLTVVVFQELKRSGYQDQIDSWQRTNTVLGCDMRRYDRIEWCSGQESAFLKGSYTLEKTHLLEFRSLVHYPRQIRDDSGKTMLEPTPIEGYLLKCCNKFGADKLMFGRNFVKPSYFFTCDNLLFHLNSLEAVPPLPLNIEVDEYGLPSDIDAATDEMENMAVHFEQDPYPITMESHISWLNKDISLADFNSRDHYAFKCFNRRIAQILKTNAILEMTRIKEIKQGCDEDFWDHEMRNTFLHATNLAFWQKKGMVLSDFPQSVILITTDDELTLKLAAPSPIVAKEWVSSLKRMVSFWKERQKHDVQEMWGVKRFNLEKLRINDMEEANINEGTAKWICDRGKANVEQFNVNSISLLKPLLQKGLLYQKPKKHSVFSKYYVLLIPGFLMLFHCYHRSTTGFAESVLDYSHYMTIPIDKCYLYSGSTTDLDLLERDHTFDYLNPGNHTLPRVYPDGWKSNEDEPSRCFTLWFGDKKELIKSSKIGKTNEVYECGDTDQMLDSSMRDDADSKSKSKSVKWVDKLGVNGRTMVFMARSRQERDLWVLSIYNELERLKKTD</sequence>
<reference evidence="3 4" key="1">
    <citation type="journal article" date="2011" name="Proc. Natl. Acad. Sci. U.S.A.">
        <title>Evolutionary erosion of yeast sex chromosomes by mating-type switching accidents.</title>
        <authorList>
            <person name="Gordon J.L."/>
            <person name="Armisen D."/>
            <person name="Proux-Wera E."/>
            <person name="Oheigeartaigh S.S."/>
            <person name="Byrne K.P."/>
            <person name="Wolfe K.H."/>
        </authorList>
    </citation>
    <scope>NUCLEOTIDE SEQUENCE [LARGE SCALE GENOMIC DNA]</scope>
    <source>
        <strain evidence="4">ATCC MYA-139 / BCRC 22969 / CBS 8797 / CCRC 22969 / KCTC 17520 / NBRC 10181 / NCYC 3082</strain>
    </source>
</reference>
<dbReference type="SUPFAM" id="SSF50729">
    <property type="entry name" value="PH domain-like"/>
    <property type="match status" value="1"/>
</dbReference>
<dbReference type="SMART" id="SM01316">
    <property type="entry name" value="Spo7_2_N"/>
    <property type="match status" value="1"/>
</dbReference>
<keyword evidence="4" id="KW-1185">Reference proteome</keyword>
<dbReference type="STRING" id="1071383.J7RPQ9"/>
<dbReference type="Pfam" id="PF15404">
    <property type="entry name" value="PH_4"/>
    <property type="match status" value="1"/>
</dbReference>
<dbReference type="SMART" id="SM00233">
    <property type="entry name" value="PH"/>
    <property type="match status" value="2"/>
</dbReference>
<dbReference type="Pfam" id="PF15407">
    <property type="entry name" value="Spo7_2_N"/>
    <property type="match status" value="1"/>
</dbReference>
<dbReference type="GO" id="GO:0043495">
    <property type="term" value="F:protein-membrane adaptor activity"/>
    <property type="evidence" value="ECO:0007669"/>
    <property type="project" value="EnsemblFungi"/>
</dbReference>
<dbReference type="EMBL" id="HE978321">
    <property type="protein sequence ID" value="CCK71723.1"/>
    <property type="molecule type" value="Genomic_DNA"/>
</dbReference>
<gene>
    <name evidence="3" type="primary">KNAG0H03080</name>
    <name evidence="3" type="ordered locus">KNAG_0H03080</name>
</gene>
<feature type="domain" description="PH" evidence="1">
    <location>
        <begin position="735"/>
        <end position="946"/>
    </location>
</feature>
<evidence type="ECO:0000259" key="2">
    <source>
        <dbReference type="SMART" id="SM01316"/>
    </source>
</evidence>
<dbReference type="GO" id="GO:0032120">
    <property type="term" value="P:ascospore-type prospore membrane formation"/>
    <property type="evidence" value="ECO:0007669"/>
    <property type="project" value="EnsemblFungi"/>
</dbReference>
<dbReference type="Proteomes" id="UP000006310">
    <property type="component" value="Chromosome 8"/>
</dbReference>
<dbReference type="InterPro" id="IPR001849">
    <property type="entry name" value="PH_domain"/>
</dbReference>
<feature type="domain" description="PH" evidence="1">
    <location>
        <begin position="1008"/>
        <end position="1201"/>
    </location>
</feature>
<dbReference type="KEGG" id="kng:KNAG_0H03080"/>
<dbReference type="InterPro" id="IPR040345">
    <property type="entry name" value="Mug56/Spo71"/>
</dbReference>
<feature type="domain" description="Sporulation-specific protein 71 N-terminal" evidence="2">
    <location>
        <begin position="41"/>
        <end position="107"/>
    </location>
</feature>
<evidence type="ECO:0000313" key="3">
    <source>
        <dbReference type="EMBL" id="CCK71723.1"/>
    </source>
</evidence>
<name>J7RPQ9_HUIN7</name>
<reference evidence="4" key="2">
    <citation type="submission" date="2012-08" db="EMBL/GenBank/DDBJ databases">
        <title>Genome sequence of Kazachstania naganishii.</title>
        <authorList>
            <person name="Gordon J.L."/>
            <person name="Armisen D."/>
            <person name="Proux-Wera E."/>
            <person name="OhEigeartaigh S.S."/>
            <person name="Byrne K.P."/>
            <person name="Wolfe K.H."/>
        </authorList>
    </citation>
    <scope>NUCLEOTIDE SEQUENCE [LARGE SCALE GENOMIC DNA]</scope>
    <source>
        <strain evidence="4">ATCC MYA-139 / BCRC 22969 / CBS 8797 / CCRC 22969 / KCTC 17520 / NBRC 10181 / NCYC 3082</strain>
    </source>
</reference>
<dbReference type="Pfam" id="PF23207">
    <property type="entry name" value="PH_SPO71"/>
    <property type="match status" value="1"/>
</dbReference>
<dbReference type="InterPro" id="IPR057379">
    <property type="entry name" value="PH_SPO71"/>
</dbReference>
<dbReference type="OrthoDB" id="5579281at2759"/>